<dbReference type="AlphaFoldDB" id="A0A8C9DPB9"/>
<evidence type="ECO:0000313" key="3">
    <source>
        <dbReference type="Proteomes" id="UP000694414"/>
    </source>
</evidence>
<sequence>MGTLGQCRENTEMPRRLATAHSRQNRMMPGPRSLSLFTKKPPRNVPPPPAGTTRYPASTPPPQPCPCTADSPRGPPGP</sequence>
<dbReference type="GeneTree" id="ENSGT00390000014718"/>
<evidence type="ECO:0000313" key="2">
    <source>
        <dbReference type="Ensembl" id="ENSPSMP00000023693.1"/>
    </source>
</evidence>
<protein>
    <submittedName>
        <fullName evidence="2">Uncharacterized protein</fullName>
    </submittedName>
</protein>
<reference evidence="2" key="1">
    <citation type="submission" date="2025-08" db="UniProtKB">
        <authorList>
            <consortium name="Ensembl"/>
        </authorList>
    </citation>
    <scope>IDENTIFICATION</scope>
</reference>
<dbReference type="Ensembl" id="ENSPSMT00000027513.1">
    <property type="protein sequence ID" value="ENSPSMP00000023693.1"/>
    <property type="gene ID" value="ENSPSMG00000016742.1"/>
</dbReference>
<proteinExistence type="predicted"/>
<name>A0A8C9DPB9_PROSS</name>
<feature type="region of interest" description="Disordered" evidence="1">
    <location>
        <begin position="1"/>
        <end position="78"/>
    </location>
</feature>
<evidence type="ECO:0000256" key="1">
    <source>
        <dbReference type="SAM" id="MobiDB-lite"/>
    </source>
</evidence>
<keyword evidence="3" id="KW-1185">Reference proteome</keyword>
<reference evidence="2" key="2">
    <citation type="submission" date="2025-09" db="UniProtKB">
        <authorList>
            <consortium name="Ensembl"/>
        </authorList>
    </citation>
    <scope>IDENTIFICATION</scope>
</reference>
<dbReference type="Proteomes" id="UP000694414">
    <property type="component" value="Unplaced"/>
</dbReference>
<accession>A0A8C9DPB9</accession>
<organism evidence="2 3">
    <name type="scientific">Prolemur simus</name>
    <name type="common">Greater bamboo lemur</name>
    <name type="synonym">Hapalemur simus</name>
    <dbReference type="NCBI Taxonomy" id="1328070"/>
    <lineage>
        <taxon>Eukaryota</taxon>
        <taxon>Metazoa</taxon>
        <taxon>Chordata</taxon>
        <taxon>Craniata</taxon>
        <taxon>Vertebrata</taxon>
        <taxon>Euteleostomi</taxon>
        <taxon>Mammalia</taxon>
        <taxon>Eutheria</taxon>
        <taxon>Euarchontoglires</taxon>
        <taxon>Primates</taxon>
        <taxon>Strepsirrhini</taxon>
        <taxon>Lemuriformes</taxon>
        <taxon>Lemuridae</taxon>
        <taxon>Prolemur</taxon>
    </lineage>
</organism>